<accession>A0A915K1N0</accession>
<feature type="compositionally biased region" description="Low complexity" evidence="1">
    <location>
        <begin position="153"/>
        <end position="192"/>
    </location>
</feature>
<dbReference type="AlphaFoldDB" id="A0A915K1N0"/>
<dbReference type="Proteomes" id="UP000887565">
    <property type="component" value="Unplaced"/>
</dbReference>
<sequence>MVIEEQSVEIIEIQTLLNDHDVQYEAQFDDRTHKKFEEFWKEQKTPGRVGEIRLHSACKKMLMTQINDRIIEELTKTVNEHNLQITKTIEQRRNEIETKEKIIQSRNSFRQTSDYFEQTITMSRWQKFYETMYMEKNSDNIVYKGSRQKSSETHSSSHSSGSQSSSSSSDQSSSHSESKTVQESSSSNQRTE</sequence>
<evidence type="ECO:0000313" key="2">
    <source>
        <dbReference type="Proteomes" id="UP000887565"/>
    </source>
</evidence>
<organism evidence="2 3">
    <name type="scientific">Romanomermis culicivorax</name>
    <name type="common">Nematode worm</name>
    <dbReference type="NCBI Taxonomy" id="13658"/>
    <lineage>
        <taxon>Eukaryota</taxon>
        <taxon>Metazoa</taxon>
        <taxon>Ecdysozoa</taxon>
        <taxon>Nematoda</taxon>
        <taxon>Enoplea</taxon>
        <taxon>Dorylaimia</taxon>
        <taxon>Mermithida</taxon>
        <taxon>Mermithoidea</taxon>
        <taxon>Mermithidae</taxon>
        <taxon>Romanomermis</taxon>
    </lineage>
</organism>
<dbReference type="WBParaSite" id="nRc.2.0.1.t32224-RA">
    <property type="protein sequence ID" value="nRc.2.0.1.t32224-RA"/>
    <property type="gene ID" value="nRc.2.0.1.g32224"/>
</dbReference>
<feature type="region of interest" description="Disordered" evidence="1">
    <location>
        <begin position="144"/>
        <end position="192"/>
    </location>
</feature>
<evidence type="ECO:0000313" key="3">
    <source>
        <dbReference type="WBParaSite" id="nRc.2.0.1.t32224-RA"/>
    </source>
</evidence>
<protein>
    <submittedName>
        <fullName evidence="3">Uncharacterized protein</fullName>
    </submittedName>
</protein>
<name>A0A915K1N0_ROMCU</name>
<evidence type="ECO:0000256" key="1">
    <source>
        <dbReference type="SAM" id="MobiDB-lite"/>
    </source>
</evidence>
<reference evidence="3" key="1">
    <citation type="submission" date="2022-11" db="UniProtKB">
        <authorList>
            <consortium name="WormBaseParasite"/>
        </authorList>
    </citation>
    <scope>IDENTIFICATION</scope>
</reference>
<proteinExistence type="predicted"/>
<keyword evidence="2" id="KW-1185">Reference proteome</keyword>